<comment type="caution">
    <text evidence="3">The sequence shown here is derived from an EMBL/GenBank/DDBJ whole genome shotgun (WGS) entry which is preliminary data.</text>
</comment>
<dbReference type="RefSeq" id="WP_048834841.1">
    <property type="nucleotide sequence ID" value="NZ_BJMU01000003.1"/>
</dbReference>
<dbReference type="PANTHER" id="PTHR35272:SF3">
    <property type="entry name" value="THIOL:DISULFIDE INTERCHANGE PROTEIN DSBC"/>
    <property type="match status" value="1"/>
</dbReference>
<gene>
    <name evidence="3" type="primary">com1</name>
    <name evidence="3" type="ORF">AOR01nite_09590</name>
</gene>
<accession>A0A4Y3TKM5</accession>
<organism evidence="3 4">
    <name type="scientific">Acetobacter orleanensis</name>
    <dbReference type="NCBI Taxonomy" id="104099"/>
    <lineage>
        <taxon>Bacteria</taxon>
        <taxon>Pseudomonadati</taxon>
        <taxon>Pseudomonadota</taxon>
        <taxon>Alphaproteobacteria</taxon>
        <taxon>Acetobacterales</taxon>
        <taxon>Acetobacteraceae</taxon>
        <taxon>Acetobacter</taxon>
    </lineage>
</organism>
<evidence type="ECO:0000313" key="4">
    <source>
        <dbReference type="Proteomes" id="UP000317617"/>
    </source>
</evidence>
<reference evidence="3 4" key="1">
    <citation type="submission" date="2019-06" db="EMBL/GenBank/DDBJ databases">
        <title>Whole genome shotgun sequence of Acetobacter orleanensis NBRC 13752.</title>
        <authorList>
            <person name="Hosoyama A."/>
            <person name="Uohara A."/>
            <person name="Ohji S."/>
            <person name="Ichikawa N."/>
        </authorList>
    </citation>
    <scope>NUCLEOTIDE SEQUENCE [LARGE SCALE GENOMIC DNA]</scope>
    <source>
        <strain evidence="3 4">NBRC 13752</strain>
    </source>
</reference>
<evidence type="ECO:0000259" key="2">
    <source>
        <dbReference type="PROSITE" id="PS51352"/>
    </source>
</evidence>
<dbReference type="InterPro" id="IPR036249">
    <property type="entry name" value="Thioredoxin-like_sf"/>
</dbReference>
<dbReference type="AlphaFoldDB" id="A0A4Y3TKM5"/>
<sequence>MKKLITLSFRRAALAGAASLFLLCGAAVSAHADSSSFSPAQRAEIVDIMRTALKTDPTILSDAISSLQAQAAAKKASSALDTVRQHRADYGQSSTDVVLGNKTGKLEVVEFYDPRCPYCRKVLADLDHLVSTEPDLRLVEKIIPVLGANSVMDAQAIMAAGLQGKYIPFQKALMADSSAPSLERIRRIAENLGLDADRLQKDMKSPAVTTALSKNMELARAIDLEGTPTFIIGDREIIPGAASERDLKAALDRLRKAH</sequence>
<protein>
    <submittedName>
        <fullName evidence="3">Membrane protein</fullName>
    </submittedName>
</protein>
<dbReference type="GO" id="GO:0016491">
    <property type="term" value="F:oxidoreductase activity"/>
    <property type="evidence" value="ECO:0007669"/>
    <property type="project" value="InterPro"/>
</dbReference>
<dbReference type="InterPro" id="IPR051470">
    <property type="entry name" value="Thiol:disulfide_interchange"/>
</dbReference>
<dbReference type="OrthoDB" id="9780147at2"/>
<keyword evidence="4" id="KW-1185">Reference proteome</keyword>
<dbReference type="SUPFAM" id="SSF52833">
    <property type="entry name" value="Thioredoxin-like"/>
    <property type="match status" value="1"/>
</dbReference>
<proteinExistence type="predicted"/>
<feature type="chain" id="PRO_5021206161" evidence="1">
    <location>
        <begin position="33"/>
        <end position="258"/>
    </location>
</feature>
<dbReference type="CDD" id="cd03023">
    <property type="entry name" value="DsbA_Com1_like"/>
    <property type="match status" value="1"/>
</dbReference>
<feature type="domain" description="Thioredoxin" evidence="2">
    <location>
        <begin position="69"/>
        <end position="256"/>
    </location>
</feature>
<dbReference type="InterPro" id="IPR001853">
    <property type="entry name" value="DSBA-like_thioredoxin_dom"/>
</dbReference>
<evidence type="ECO:0000313" key="3">
    <source>
        <dbReference type="EMBL" id="GEB82482.1"/>
    </source>
</evidence>
<evidence type="ECO:0000256" key="1">
    <source>
        <dbReference type="SAM" id="SignalP"/>
    </source>
</evidence>
<name>A0A4Y3TKM5_9PROT</name>
<dbReference type="Pfam" id="PF01323">
    <property type="entry name" value="DSBA"/>
    <property type="match status" value="1"/>
</dbReference>
<dbReference type="InterPro" id="IPR041205">
    <property type="entry name" value="ScsC_N"/>
</dbReference>
<dbReference type="Gene3D" id="3.40.30.10">
    <property type="entry name" value="Glutaredoxin"/>
    <property type="match status" value="1"/>
</dbReference>
<keyword evidence="1" id="KW-0732">Signal</keyword>
<dbReference type="Proteomes" id="UP000317617">
    <property type="component" value="Unassembled WGS sequence"/>
</dbReference>
<dbReference type="EMBL" id="BJMU01000003">
    <property type="protein sequence ID" value="GEB82482.1"/>
    <property type="molecule type" value="Genomic_DNA"/>
</dbReference>
<dbReference type="Pfam" id="PF18312">
    <property type="entry name" value="ScsC_N"/>
    <property type="match status" value="1"/>
</dbReference>
<dbReference type="PANTHER" id="PTHR35272">
    <property type="entry name" value="THIOL:DISULFIDE INTERCHANGE PROTEIN DSBC-RELATED"/>
    <property type="match status" value="1"/>
</dbReference>
<dbReference type="PROSITE" id="PS51352">
    <property type="entry name" value="THIOREDOXIN_2"/>
    <property type="match status" value="1"/>
</dbReference>
<dbReference type="InterPro" id="IPR013766">
    <property type="entry name" value="Thioredoxin_domain"/>
</dbReference>
<feature type="signal peptide" evidence="1">
    <location>
        <begin position="1"/>
        <end position="32"/>
    </location>
</feature>
<dbReference type="STRING" id="104099.AD949_11775"/>